<dbReference type="OrthoDB" id="10033734at2759"/>
<evidence type="ECO:0000313" key="5">
    <source>
        <dbReference type="EMBL" id="ODM93594.1"/>
    </source>
</evidence>
<feature type="region of interest" description="Disordered" evidence="3">
    <location>
        <begin position="1"/>
        <end position="247"/>
    </location>
</feature>
<feature type="compositionally biased region" description="Basic and acidic residues" evidence="3">
    <location>
        <begin position="153"/>
        <end position="168"/>
    </location>
</feature>
<feature type="compositionally biased region" description="Acidic residues" evidence="3">
    <location>
        <begin position="512"/>
        <end position="523"/>
    </location>
</feature>
<keyword evidence="6" id="KW-1185">Reference proteome</keyword>
<sequence length="769" mass="85114">MYDTDEGDKKKKKEKKDSKKDKGYSALAGESSHDEDETNDSKSPGKGIKIKAFSKLSGKKKDKDKKTDKGEKDLKKAEKEAKEKRKSEEKERKSLEKELHITPGPSVPRPQIPFSGAHLMKSNSLNHSASVTPQSSFDAGTPVAKRSLIISGESEKESTPSKPPKEKSAAFNVFLNAPAPLLSKLKDKDSKDKESKKEHKDKGKDKEKKHKDKGDKDKSKKDREHKEKDKKDHASGMAKVKLKLMRSKNSLEDVGDVPHITSHQFPEDPDALAKEIKKYEGLLESAHTSLKSSKKISKKQEEQLWELQRTLTQLKRKLRSINALSSATAYHIHAHAHPPSAEKAPAEQTFSPPPPPPSFPVFKKCDSIDGHRVPKPTTITEPVKPVLPEVVKKVVLEKDHEAITVLPASQPIEIPKIPMPPSKNSHKLESVAVSPPTGPTLATSPQQNSVIEAVPLRTHSTNSRDIEALSPVDSEMNLSDSKPAASNYNFASPRPSIDIVAQVHRSSSAKSEEDEVCDLDADDSLVNQPNIDDESLDDRQSPISNISSHDSKDNIEAVLDDANKMIGSMHEEIMFDGPVEIPPAVESRKSVDRLKLNASSNPIIAQDDSDVELFTNDLELDPEANLPTEEPCPDPFAMPVFDTAEYLNIENEALSVFCEQLREEAYSGQTELKEMIQMSVAKPQNNVDSSESSGTTLVQKDDDFSDLLVIRTQLKSENEALWDNVNRLRLAIASCKVDEFRLVTRLKYLETKTSALSPVTITTPLQTEG</sequence>
<feature type="coiled-coil region" evidence="2">
    <location>
        <begin position="297"/>
        <end position="324"/>
    </location>
</feature>
<proteinExistence type="predicted"/>
<dbReference type="PANTHER" id="PTHR12783:SF5">
    <property type="entry name" value="RALA-BINDING PROTEIN 1"/>
    <property type="match status" value="1"/>
</dbReference>
<dbReference type="GO" id="GO:0031267">
    <property type="term" value="F:small GTPase binding"/>
    <property type="evidence" value="ECO:0007669"/>
    <property type="project" value="InterPro"/>
</dbReference>
<evidence type="ECO:0000256" key="1">
    <source>
        <dbReference type="ARBA" id="ARBA00022468"/>
    </source>
</evidence>
<evidence type="ECO:0000313" key="6">
    <source>
        <dbReference type="Proteomes" id="UP000094527"/>
    </source>
</evidence>
<dbReference type="Proteomes" id="UP000094527">
    <property type="component" value="Unassembled WGS sequence"/>
</dbReference>
<keyword evidence="1" id="KW-0343">GTPase activation</keyword>
<keyword evidence="2" id="KW-0175">Coiled coil</keyword>
<dbReference type="GO" id="GO:0007264">
    <property type="term" value="P:small GTPase-mediated signal transduction"/>
    <property type="evidence" value="ECO:0007669"/>
    <property type="project" value="InterPro"/>
</dbReference>
<dbReference type="Gene3D" id="1.20.58.90">
    <property type="match status" value="1"/>
</dbReference>
<evidence type="ECO:0000256" key="3">
    <source>
        <dbReference type="SAM" id="MobiDB-lite"/>
    </source>
</evidence>
<feature type="compositionally biased region" description="Basic and acidic residues" evidence="3">
    <location>
        <begin position="184"/>
        <end position="234"/>
    </location>
</feature>
<feature type="domain" description="RalA-binding protein 1-like Ral binding" evidence="4">
    <location>
        <begin position="293"/>
        <end position="319"/>
    </location>
</feature>
<dbReference type="Pfam" id="PF20924">
    <property type="entry name" value="RLIP76_Ral-bd"/>
    <property type="match status" value="1"/>
</dbReference>
<dbReference type="InterPro" id="IPR049041">
    <property type="entry name" value="RalBP1-like_Ral-bd"/>
</dbReference>
<comment type="caution">
    <text evidence="5">The sequence shown here is derived from an EMBL/GenBank/DDBJ whole genome shotgun (WGS) entry which is preliminary data.</text>
</comment>
<dbReference type="OMA" id="HQFPEDP"/>
<accession>A0A1D2ML81</accession>
<organism evidence="5 6">
    <name type="scientific">Orchesella cincta</name>
    <name type="common">Springtail</name>
    <name type="synonym">Podura cincta</name>
    <dbReference type="NCBI Taxonomy" id="48709"/>
    <lineage>
        <taxon>Eukaryota</taxon>
        <taxon>Metazoa</taxon>
        <taxon>Ecdysozoa</taxon>
        <taxon>Arthropoda</taxon>
        <taxon>Hexapoda</taxon>
        <taxon>Collembola</taxon>
        <taxon>Entomobryomorpha</taxon>
        <taxon>Entomobryoidea</taxon>
        <taxon>Orchesellidae</taxon>
        <taxon>Orchesellinae</taxon>
        <taxon>Orchesella</taxon>
    </lineage>
</organism>
<feature type="compositionally biased region" description="Basic and acidic residues" evidence="3">
    <location>
        <begin position="59"/>
        <end position="100"/>
    </location>
</feature>
<dbReference type="PANTHER" id="PTHR12783">
    <property type="entry name" value="RALA BINDING PROTEIN 1 RALBP1"/>
    <property type="match status" value="1"/>
</dbReference>
<evidence type="ECO:0000256" key="2">
    <source>
        <dbReference type="SAM" id="Coils"/>
    </source>
</evidence>
<feature type="region of interest" description="Disordered" evidence="3">
    <location>
        <begin position="424"/>
        <end position="446"/>
    </location>
</feature>
<protein>
    <submittedName>
        <fullName evidence="5">RalA-binding protein 1</fullName>
    </submittedName>
</protein>
<name>A0A1D2ML81_ORCCI</name>
<reference evidence="5 6" key="1">
    <citation type="journal article" date="2016" name="Genome Biol. Evol.">
        <title>Gene Family Evolution Reflects Adaptation to Soil Environmental Stressors in the Genome of the Collembolan Orchesella cincta.</title>
        <authorList>
            <person name="Faddeeva-Vakhrusheva A."/>
            <person name="Derks M.F."/>
            <person name="Anvar S.Y."/>
            <person name="Agamennone V."/>
            <person name="Suring W."/>
            <person name="Smit S."/>
            <person name="van Straalen N.M."/>
            <person name="Roelofs D."/>
        </authorList>
    </citation>
    <scope>NUCLEOTIDE SEQUENCE [LARGE SCALE GENOMIC DNA]</scope>
    <source>
        <tissue evidence="5">Mixed pool</tissue>
    </source>
</reference>
<dbReference type="EMBL" id="LJIJ01000948">
    <property type="protein sequence ID" value="ODM93594.1"/>
    <property type="molecule type" value="Genomic_DNA"/>
</dbReference>
<dbReference type="AlphaFoldDB" id="A0A1D2ML81"/>
<dbReference type="GO" id="GO:0005096">
    <property type="term" value="F:GTPase activator activity"/>
    <property type="evidence" value="ECO:0007669"/>
    <property type="project" value="UniProtKB-KW"/>
</dbReference>
<evidence type="ECO:0000259" key="4">
    <source>
        <dbReference type="Pfam" id="PF20924"/>
    </source>
</evidence>
<dbReference type="STRING" id="48709.A0A1D2ML81"/>
<gene>
    <name evidence="5" type="ORF">Ocin01_13087</name>
</gene>
<feature type="compositionally biased region" description="Polar residues" evidence="3">
    <location>
        <begin position="121"/>
        <end position="138"/>
    </location>
</feature>
<dbReference type="InterPro" id="IPR039767">
    <property type="entry name" value="RALBP1"/>
</dbReference>
<feature type="region of interest" description="Disordered" evidence="3">
    <location>
        <begin position="504"/>
        <end position="549"/>
    </location>
</feature>